<accession>A0A7R9BVL4</accession>
<reference evidence="1" key="1">
    <citation type="submission" date="2020-11" db="EMBL/GenBank/DDBJ databases">
        <authorList>
            <person name="Tran Van P."/>
        </authorList>
    </citation>
    <scope>NUCLEOTIDE SEQUENCE</scope>
</reference>
<gene>
    <name evidence="1" type="ORF">NMOB1V02_LOCUS10029</name>
</gene>
<organism evidence="1">
    <name type="scientific">Notodromas monacha</name>
    <dbReference type="NCBI Taxonomy" id="399045"/>
    <lineage>
        <taxon>Eukaryota</taxon>
        <taxon>Metazoa</taxon>
        <taxon>Ecdysozoa</taxon>
        <taxon>Arthropoda</taxon>
        <taxon>Crustacea</taxon>
        <taxon>Oligostraca</taxon>
        <taxon>Ostracoda</taxon>
        <taxon>Podocopa</taxon>
        <taxon>Podocopida</taxon>
        <taxon>Cypridocopina</taxon>
        <taxon>Cypridoidea</taxon>
        <taxon>Cyprididae</taxon>
        <taxon>Notodromas</taxon>
    </lineage>
</organism>
<dbReference type="EMBL" id="OA885834">
    <property type="protein sequence ID" value="CAD7282404.1"/>
    <property type="molecule type" value="Genomic_DNA"/>
</dbReference>
<dbReference type="EMBL" id="CAJPEX010003797">
    <property type="protein sequence ID" value="CAG0922556.1"/>
    <property type="molecule type" value="Genomic_DNA"/>
</dbReference>
<name>A0A7R9BVL4_9CRUS</name>
<sequence>MPFIAKDQTFVENTRWREREKRISGHQMSKILYFKTKKRSDFRPDDVLVREKRKAAGTAASDTQFVLTKLTGTDTPQIGDVLTY</sequence>
<dbReference type="AlphaFoldDB" id="A0A7R9BVL4"/>
<proteinExistence type="predicted"/>
<feature type="non-terminal residue" evidence="1">
    <location>
        <position position="84"/>
    </location>
</feature>
<evidence type="ECO:0000313" key="1">
    <source>
        <dbReference type="EMBL" id="CAD7282404.1"/>
    </source>
</evidence>
<keyword evidence="2" id="KW-1185">Reference proteome</keyword>
<dbReference type="Proteomes" id="UP000678499">
    <property type="component" value="Unassembled WGS sequence"/>
</dbReference>
<protein>
    <submittedName>
        <fullName evidence="1">Uncharacterized protein</fullName>
    </submittedName>
</protein>
<evidence type="ECO:0000313" key="2">
    <source>
        <dbReference type="Proteomes" id="UP000678499"/>
    </source>
</evidence>